<name>A0A8R2JQJ6_ACYPI</name>
<dbReference type="RefSeq" id="XP_029344068.1">
    <property type="nucleotide sequence ID" value="XM_029488208.1"/>
</dbReference>
<dbReference type="EnsemblMetazoa" id="XM_029488206.1">
    <property type="protein sequence ID" value="XP_029344066.1"/>
    <property type="gene ID" value="LOC115033838"/>
</dbReference>
<accession>A0A8R2JQJ6</accession>
<feature type="region of interest" description="Disordered" evidence="1">
    <location>
        <begin position="1"/>
        <end position="31"/>
    </location>
</feature>
<reference evidence="3" key="1">
    <citation type="submission" date="2010-06" db="EMBL/GenBank/DDBJ databases">
        <authorList>
            <person name="Jiang H."/>
            <person name="Abraham K."/>
            <person name="Ali S."/>
            <person name="Alsbrooks S.L."/>
            <person name="Anim B.N."/>
            <person name="Anosike U.S."/>
            <person name="Attaway T."/>
            <person name="Bandaranaike D.P."/>
            <person name="Battles P.K."/>
            <person name="Bell S.N."/>
            <person name="Bell A.V."/>
            <person name="Beltran B."/>
            <person name="Bickham C."/>
            <person name="Bustamante Y."/>
            <person name="Caleb T."/>
            <person name="Canada A."/>
            <person name="Cardenas V."/>
            <person name="Carter K."/>
            <person name="Chacko J."/>
            <person name="Chandrabose M.N."/>
            <person name="Chavez D."/>
            <person name="Chavez A."/>
            <person name="Chen L."/>
            <person name="Chu H.-S."/>
            <person name="Claassen K.J."/>
            <person name="Cockrell R."/>
            <person name="Collins M."/>
            <person name="Cooper J.A."/>
            <person name="Cree A."/>
            <person name="Curry S.M."/>
            <person name="Da Y."/>
            <person name="Dao M.D."/>
            <person name="Das B."/>
            <person name="Davila M.-L."/>
            <person name="Davy-Carroll L."/>
            <person name="Denson S."/>
            <person name="Dinh H."/>
            <person name="Ebong V.E."/>
            <person name="Edwards J.R."/>
            <person name="Egan A."/>
            <person name="El-Daye J."/>
            <person name="Escobedo L."/>
            <person name="Fernandez S."/>
            <person name="Fernando P.R."/>
            <person name="Flagg N."/>
            <person name="Forbes L.D."/>
            <person name="Fowler R.G."/>
            <person name="Fu Q."/>
            <person name="Gabisi R.A."/>
            <person name="Ganer J."/>
            <person name="Garbino Pronczuk A."/>
            <person name="Garcia R.M."/>
            <person name="Garner T."/>
            <person name="Garrett T.E."/>
            <person name="Gonzalez D.A."/>
            <person name="Hamid H."/>
            <person name="Hawkins E.S."/>
            <person name="Hirani K."/>
            <person name="Hogues M.E."/>
            <person name="Hollins B."/>
            <person name="Hsiao C.-H."/>
            <person name="Jabil R."/>
            <person name="James M.L."/>
            <person name="Jhangiani S.N."/>
            <person name="Johnson B."/>
            <person name="Johnson Q."/>
            <person name="Joshi V."/>
            <person name="Kalu J.B."/>
            <person name="Kam C."/>
            <person name="Kashfia A."/>
            <person name="Keebler J."/>
            <person name="Kisamo H."/>
            <person name="Kovar C.L."/>
            <person name="Lago L.A."/>
            <person name="Lai C.-Y."/>
            <person name="Laidlaw J."/>
            <person name="Lara F."/>
            <person name="Le T.-K."/>
            <person name="Lee S.L."/>
            <person name="Legall F.H."/>
            <person name="Lemon S.J."/>
            <person name="Lewis L.R."/>
            <person name="Li B."/>
            <person name="Liu Y."/>
            <person name="Liu Y.-S."/>
            <person name="Lopez J."/>
            <person name="Lozado R.J."/>
            <person name="Lu J."/>
            <person name="Madu R.C."/>
            <person name="Maheshwari M."/>
            <person name="Maheshwari R."/>
            <person name="Malloy K."/>
            <person name="Martinez E."/>
            <person name="Mathew T."/>
            <person name="Mercado I.C."/>
            <person name="Mercado C."/>
            <person name="Meyer B."/>
            <person name="Montgomery K."/>
            <person name="Morgan M.B."/>
            <person name="Munidasa M."/>
            <person name="Nazareth L.V."/>
            <person name="Nelson J."/>
            <person name="Ng B.M."/>
            <person name="Nguyen N.B."/>
            <person name="Nguyen P.Q."/>
            <person name="Nguyen T."/>
            <person name="Obregon M."/>
            <person name="Okwuonu G.O."/>
            <person name="Onwere C.G."/>
            <person name="Orozco G."/>
            <person name="Parra A."/>
            <person name="Patel S."/>
            <person name="Patil S."/>
            <person name="Perez A."/>
            <person name="Perez Y."/>
            <person name="Pham C."/>
            <person name="Primus E.L."/>
            <person name="Pu L.-L."/>
            <person name="Puazo M."/>
            <person name="Qin X."/>
            <person name="Quiroz J.B."/>
            <person name="Reese J."/>
            <person name="Richards S."/>
            <person name="Rives C.M."/>
            <person name="Robberts R."/>
            <person name="Ruiz S.J."/>
            <person name="Ruiz M.J."/>
            <person name="Santibanez J."/>
            <person name="Schneider B.W."/>
            <person name="Sisson I."/>
            <person name="Smith M."/>
            <person name="Sodergren E."/>
            <person name="Song X.-Z."/>
            <person name="Song B.B."/>
            <person name="Summersgill H."/>
            <person name="Thelus R."/>
            <person name="Thornton R.D."/>
            <person name="Trejos Z.Y."/>
            <person name="Usmani K."/>
            <person name="Vattathil S."/>
            <person name="Villasana D."/>
            <person name="Walker D.L."/>
            <person name="Wang S."/>
            <person name="Wang K."/>
            <person name="White C.S."/>
            <person name="Williams A.C."/>
            <person name="Williamson J."/>
            <person name="Wilson K."/>
            <person name="Woghiren I.O."/>
            <person name="Woodworth J.R."/>
            <person name="Worley K.C."/>
            <person name="Wright R.A."/>
            <person name="Wu W."/>
            <person name="Young L."/>
            <person name="Zhang L."/>
            <person name="Zhang J."/>
            <person name="Zhu Y."/>
            <person name="Muzny D.M."/>
            <person name="Weinstock G."/>
            <person name="Gibbs R.A."/>
        </authorList>
    </citation>
    <scope>NUCLEOTIDE SEQUENCE [LARGE SCALE GENOMIC DNA]</scope>
    <source>
        <strain evidence="3">LSR1</strain>
    </source>
</reference>
<dbReference type="EnsemblMetazoa" id="XM_029488207.1">
    <property type="protein sequence ID" value="XP_029344067.1"/>
    <property type="gene ID" value="LOC115033838"/>
</dbReference>
<organism evidence="2 3">
    <name type="scientific">Acyrthosiphon pisum</name>
    <name type="common">Pea aphid</name>
    <dbReference type="NCBI Taxonomy" id="7029"/>
    <lineage>
        <taxon>Eukaryota</taxon>
        <taxon>Metazoa</taxon>
        <taxon>Ecdysozoa</taxon>
        <taxon>Arthropoda</taxon>
        <taxon>Hexapoda</taxon>
        <taxon>Insecta</taxon>
        <taxon>Pterygota</taxon>
        <taxon>Neoptera</taxon>
        <taxon>Paraneoptera</taxon>
        <taxon>Hemiptera</taxon>
        <taxon>Sternorrhyncha</taxon>
        <taxon>Aphidomorpha</taxon>
        <taxon>Aphidoidea</taxon>
        <taxon>Aphididae</taxon>
        <taxon>Macrosiphini</taxon>
        <taxon>Acyrthosiphon</taxon>
    </lineage>
</organism>
<dbReference type="AlphaFoldDB" id="A0A8R2JQJ6"/>
<evidence type="ECO:0000256" key="1">
    <source>
        <dbReference type="SAM" id="MobiDB-lite"/>
    </source>
</evidence>
<dbReference type="RefSeq" id="XP_016665019.1">
    <property type="nucleotide sequence ID" value="XM_016809530.2"/>
</dbReference>
<evidence type="ECO:0000313" key="3">
    <source>
        <dbReference type="Proteomes" id="UP000007819"/>
    </source>
</evidence>
<dbReference type="GeneID" id="107885839"/>
<reference evidence="2" key="2">
    <citation type="submission" date="2022-06" db="UniProtKB">
        <authorList>
            <consortium name="EnsemblMetazoa"/>
        </authorList>
    </citation>
    <scope>IDENTIFICATION</scope>
</reference>
<protein>
    <submittedName>
        <fullName evidence="2">Uncharacterized protein</fullName>
    </submittedName>
</protein>
<dbReference type="InterPro" id="IPR043519">
    <property type="entry name" value="NT_sf"/>
</dbReference>
<proteinExistence type="predicted"/>
<evidence type="ECO:0000313" key="2">
    <source>
        <dbReference type="EnsemblMetazoa" id="XP_029344066.1"/>
    </source>
</evidence>
<sequence length="105" mass="12269">MNKQCAPSQYSSENEFVNSKKRHLQEQPDECYNPKKFKSKEINYKPDVDIVTFFKFELQRILISSNDLNTTITDILPYGSRISGLNISNSDVDFNINYGQYYNLL</sequence>
<dbReference type="SUPFAM" id="SSF81301">
    <property type="entry name" value="Nucleotidyltransferase"/>
    <property type="match status" value="1"/>
</dbReference>
<dbReference type="EnsemblMetazoa" id="XM_029488208.1">
    <property type="protein sequence ID" value="XP_029344068.1"/>
    <property type="gene ID" value="LOC115033838"/>
</dbReference>
<dbReference type="RefSeq" id="XP_029344067.1">
    <property type="nucleotide sequence ID" value="XM_029488207.1"/>
</dbReference>
<dbReference type="Proteomes" id="UP000007819">
    <property type="component" value="Chromosome A1"/>
</dbReference>
<dbReference type="RefSeq" id="XP_029344066.1">
    <property type="nucleotide sequence ID" value="XM_029488206.1"/>
</dbReference>
<dbReference type="KEGG" id="api:107885839"/>
<dbReference type="EnsemblMetazoa" id="XM_016809530.2">
    <property type="protein sequence ID" value="XP_016665019.1"/>
    <property type="gene ID" value="LOC107885839"/>
</dbReference>
<feature type="compositionally biased region" description="Polar residues" evidence="1">
    <location>
        <begin position="1"/>
        <end position="17"/>
    </location>
</feature>
<dbReference type="KEGG" id="api:115033838"/>
<dbReference type="GeneID" id="115033838"/>
<keyword evidence="3" id="KW-1185">Reference proteome</keyword>